<dbReference type="PANTHER" id="PTHR24099">
    <property type="entry name" value="E3 UBIQUITIN-PROTEIN LIGASE TRIM36-RELATED"/>
    <property type="match status" value="1"/>
</dbReference>
<feature type="domain" description="Fibronectin type-III" evidence="4">
    <location>
        <begin position="433"/>
        <end position="543"/>
    </location>
</feature>
<dbReference type="InterPro" id="IPR013320">
    <property type="entry name" value="ConA-like_dom_sf"/>
</dbReference>
<feature type="region of interest" description="Disordered" evidence="2">
    <location>
        <begin position="240"/>
        <end position="264"/>
    </location>
</feature>
<reference evidence="6 7" key="1">
    <citation type="submission" date="2019-01" db="EMBL/GenBank/DDBJ databases">
        <title>A chromosome-scale genome assembly of the yellow perch, Perca flavescens.</title>
        <authorList>
            <person name="Feron R."/>
            <person name="Morvezen R."/>
            <person name="Bestin A."/>
            <person name="Haffray P."/>
            <person name="Klopp C."/>
            <person name="Zahm M."/>
            <person name="Cabau C."/>
            <person name="Roques C."/>
            <person name="Donnadieu C."/>
            <person name="Bouchez O."/>
            <person name="Christie M."/>
            <person name="Larson W."/>
            <person name="Guiguen Y."/>
        </authorList>
    </citation>
    <scope>NUCLEOTIDE SEQUENCE [LARGE SCALE GENOMIC DNA]</scope>
    <source>
        <strain evidence="6">YP-PL-M2</strain>
        <tissue evidence="6">Blood</tissue>
    </source>
</reference>
<dbReference type="PROSITE" id="PS50853">
    <property type="entry name" value="FN3"/>
    <property type="match status" value="1"/>
</dbReference>
<dbReference type="AlphaFoldDB" id="A0A484BXT4"/>
<dbReference type="InterPro" id="IPR003649">
    <property type="entry name" value="Bbox_C"/>
</dbReference>
<dbReference type="Proteomes" id="UP000295070">
    <property type="component" value="Unassembled WGS sequence"/>
</dbReference>
<evidence type="ECO:0000256" key="2">
    <source>
        <dbReference type="SAM" id="MobiDB-lite"/>
    </source>
</evidence>
<dbReference type="CDD" id="cd00063">
    <property type="entry name" value="FN3"/>
    <property type="match status" value="1"/>
</dbReference>
<dbReference type="PANTHER" id="PTHR24099:SF8">
    <property type="entry name" value="FSD1-LIKE PROTEIN"/>
    <property type="match status" value="1"/>
</dbReference>
<dbReference type="SMART" id="SM00449">
    <property type="entry name" value="SPRY"/>
    <property type="match status" value="1"/>
</dbReference>
<feature type="domain" description="COS" evidence="5">
    <location>
        <begin position="374"/>
        <end position="431"/>
    </location>
</feature>
<feature type="domain" description="B30.2/SPRY" evidence="3">
    <location>
        <begin position="525"/>
        <end position="743"/>
    </location>
</feature>
<sequence length="759" mass="84713">MDPYLSLTLHYIDDEWKLRNRCLETAYFPVDHMSEMIAQCLRDMLSAWELTEENLVAITTDNGANVVKAAQLNGWTRQQCFGHRLHLAIAATARVLEQKKAITQVLADDKKSRHIIPSWADLDVLETVNRALSPLMEFTDALSGEDYVTISFVKPVLHILNSRVLAEEEDDVELTKTIKTSILAYLKGKYSDPITEELLDTASFVDPKFKTTYISAHHVATIQEKVKKEMESAAAVCRECTTESTQPSTSSSEAKKPKRSLGSFSKEVMMDTQKEALCRIISTLANKNEELQTFLETVDNTLTGLQEESCSVMSELEAELDQLSSALEERGAWLRDVIKEEKQRKEAQLQKQLSEGKSAVLSCEELLDFANQTLTITNEEEFLKAAKQIKERITMAPAFRLTTRPSVSENMSQFTVDFSAERAGLQRLHFLSVPGAPEIDVSGCLVCDNTVRVAWQPASEADGEGEVGRIEHYELEYRKTNRDSSLRAAGEACWEKIPDIRDTHVTISGLKFDSCFIIVRVRARNKAAAGEFSEPVTLETRAYNFGLEAATAHAELQVRGDTVTWEPQGVKVSVLRPLHSLSSRSATPSPNKTAGNRAGRDRFAGESYTVLGDQELTGGCHYWELRPLADWKSFSVGVANRASLGRFDQLGKSSGSWCLHASQWLQSSLAAKHNNRAKALDWPMPQRIGIYCDYDNGDLSFIDVDRLHLLHSFKTKFSQPLVPAFTVWCGGITITTGLQVPSFMGNFLSTNRSLSNLSQ</sequence>
<dbReference type="STRING" id="8167.A0A484BXT4"/>
<dbReference type="InterPro" id="IPR036116">
    <property type="entry name" value="FN3_sf"/>
</dbReference>
<dbReference type="InterPro" id="IPR050617">
    <property type="entry name" value="E3_ligase_FN3/SPRY"/>
</dbReference>
<organism evidence="6 7">
    <name type="scientific">Perca flavescens</name>
    <name type="common">American yellow perch</name>
    <name type="synonym">Morone flavescens</name>
    <dbReference type="NCBI Taxonomy" id="8167"/>
    <lineage>
        <taxon>Eukaryota</taxon>
        <taxon>Metazoa</taxon>
        <taxon>Chordata</taxon>
        <taxon>Craniata</taxon>
        <taxon>Vertebrata</taxon>
        <taxon>Euteleostomi</taxon>
        <taxon>Actinopterygii</taxon>
        <taxon>Neopterygii</taxon>
        <taxon>Teleostei</taxon>
        <taxon>Neoteleostei</taxon>
        <taxon>Acanthomorphata</taxon>
        <taxon>Eupercaria</taxon>
        <taxon>Perciformes</taxon>
        <taxon>Percoidei</taxon>
        <taxon>Percidae</taxon>
        <taxon>Percinae</taxon>
        <taxon>Perca</taxon>
    </lineage>
</organism>
<evidence type="ECO:0008006" key="8">
    <source>
        <dbReference type="Google" id="ProtNLM"/>
    </source>
</evidence>
<evidence type="ECO:0000313" key="6">
    <source>
        <dbReference type="EMBL" id="TDG95870.1"/>
    </source>
</evidence>
<dbReference type="Gene3D" id="2.60.120.920">
    <property type="match status" value="1"/>
</dbReference>
<dbReference type="Pfam" id="PF00622">
    <property type="entry name" value="SPRY"/>
    <property type="match status" value="1"/>
</dbReference>
<comment type="caution">
    <text evidence="6">The sequence shown here is derived from an EMBL/GenBank/DDBJ whole genome shotgun (WGS) entry which is preliminary data.</text>
</comment>
<dbReference type="InterPro" id="IPR017903">
    <property type="entry name" value="COS_domain"/>
</dbReference>
<dbReference type="Pfam" id="PF00041">
    <property type="entry name" value="fn3"/>
    <property type="match status" value="1"/>
</dbReference>
<proteinExistence type="predicted"/>
<dbReference type="SUPFAM" id="SSF53098">
    <property type="entry name" value="Ribonuclease H-like"/>
    <property type="match status" value="1"/>
</dbReference>
<dbReference type="InterPro" id="IPR013783">
    <property type="entry name" value="Ig-like_fold"/>
</dbReference>
<protein>
    <recommendedName>
        <fullName evidence="8">B30.2/SPRY domain-containing protein</fullName>
    </recommendedName>
</protein>
<gene>
    <name evidence="6" type="ORF">EPR50_G00244400</name>
</gene>
<dbReference type="InterPro" id="IPR003879">
    <property type="entry name" value="Butyrophylin_SPRY"/>
</dbReference>
<dbReference type="InterPro" id="IPR003961">
    <property type="entry name" value="FN3_dom"/>
</dbReference>
<keyword evidence="7" id="KW-1185">Reference proteome</keyword>
<dbReference type="PROSITE" id="PS51262">
    <property type="entry name" value="COS"/>
    <property type="match status" value="1"/>
</dbReference>
<name>A0A484BXT4_PERFV</name>
<dbReference type="PROSITE" id="PS50188">
    <property type="entry name" value="B302_SPRY"/>
    <property type="match status" value="1"/>
</dbReference>
<dbReference type="InterPro" id="IPR001870">
    <property type="entry name" value="B30.2/SPRY"/>
</dbReference>
<evidence type="ECO:0000313" key="7">
    <source>
        <dbReference type="Proteomes" id="UP000295070"/>
    </source>
</evidence>
<evidence type="ECO:0000259" key="4">
    <source>
        <dbReference type="PROSITE" id="PS50853"/>
    </source>
</evidence>
<evidence type="ECO:0000259" key="5">
    <source>
        <dbReference type="PROSITE" id="PS51262"/>
    </source>
</evidence>
<dbReference type="InterPro" id="IPR003877">
    <property type="entry name" value="SPRY_dom"/>
</dbReference>
<keyword evidence="1" id="KW-0175">Coiled coil</keyword>
<dbReference type="InterPro" id="IPR043136">
    <property type="entry name" value="B30.2/SPRY_sf"/>
</dbReference>
<dbReference type="PRINTS" id="PR01407">
    <property type="entry name" value="BUTYPHLNCDUF"/>
</dbReference>
<evidence type="ECO:0000256" key="1">
    <source>
        <dbReference type="ARBA" id="ARBA00023054"/>
    </source>
</evidence>
<evidence type="ECO:0000259" key="3">
    <source>
        <dbReference type="PROSITE" id="PS50188"/>
    </source>
</evidence>
<dbReference type="Gene3D" id="2.60.40.10">
    <property type="entry name" value="Immunoglobulins"/>
    <property type="match status" value="1"/>
</dbReference>
<dbReference type="InterPro" id="IPR012337">
    <property type="entry name" value="RNaseH-like_sf"/>
</dbReference>
<dbReference type="EMBL" id="SCKG01000052">
    <property type="protein sequence ID" value="TDG95870.1"/>
    <property type="molecule type" value="Genomic_DNA"/>
</dbReference>
<accession>A0A484BXT4</accession>
<dbReference type="SMART" id="SM00502">
    <property type="entry name" value="BBC"/>
    <property type="match status" value="1"/>
</dbReference>
<dbReference type="SUPFAM" id="SSF49265">
    <property type="entry name" value="Fibronectin type III"/>
    <property type="match status" value="1"/>
</dbReference>
<dbReference type="SUPFAM" id="SSF49899">
    <property type="entry name" value="Concanavalin A-like lectins/glucanases"/>
    <property type="match status" value="1"/>
</dbReference>
<dbReference type="SMART" id="SM00060">
    <property type="entry name" value="FN3"/>
    <property type="match status" value="1"/>
</dbReference>
<feature type="compositionally biased region" description="Low complexity" evidence="2">
    <location>
        <begin position="242"/>
        <end position="252"/>
    </location>
</feature>